<dbReference type="Pfam" id="PF08281">
    <property type="entry name" value="Sigma70_r4_2"/>
    <property type="match status" value="1"/>
</dbReference>
<protein>
    <submittedName>
        <fullName evidence="7">RNA polymerase sigma-70 factor (ECF subfamily)</fullName>
    </submittedName>
</protein>
<dbReference type="GO" id="GO:0003677">
    <property type="term" value="F:DNA binding"/>
    <property type="evidence" value="ECO:0007669"/>
    <property type="project" value="InterPro"/>
</dbReference>
<evidence type="ECO:0000259" key="5">
    <source>
        <dbReference type="Pfam" id="PF04542"/>
    </source>
</evidence>
<dbReference type="Pfam" id="PF04542">
    <property type="entry name" value="Sigma70_r2"/>
    <property type="match status" value="1"/>
</dbReference>
<sequence>MGETRFAGETKGLLDTESGEALAQLYRLHAPWLRRMVALLGRPQGMEPEDVVQETYLRAARYQKEDARLQPKALLLRIARNLVRDKARQSASEARTLQRAVHTGLFDDATPPDQEYLLALKTIILALPPPLRDVFLLSRFTPMTYDEIAKHHGISVKTVEWRMNKALAICADRMRD</sequence>
<dbReference type="PANTHER" id="PTHR43133:SF63">
    <property type="entry name" value="RNA POLYMERASE SIGMA FACTOR FECI-RELATED"/>
    <property type="match status" value="1"/>
</dbReference>
<dbReference type="Gene3D" id="1.10.1740.10">
    <property type="match status" value="1"/>
</dbReference>
<feature type="domain" description="RNA polymerase sigma-70 region 2" evidence="5">
    <location>
        <begin position="25"/>
        <end position="91"/>
    </location>
</feature>
<dbReference type="RefSeq" id="WP_184015827.1">
    <property type="nucleotide sequence ID" value="NZ_JACIJC010000001.1"/>
</dbReference>
<dbReference type="EMBL" id="JACIJC010000001">
    <property type="protein sequence ID" value="MBB5685019.1"/>
    <property type="molecule type" value="Genomic_DNA"/>
</dbReference>
<accession>A0A7W9AG52</accession>
<gene>
    <name evidence="7" type="ORF">FHS49_001010</name>
</gene>
<keyword evidence="2" id="KW-0805">Transcription regulation</keyword>
<dbReference type="InterPro" id="IPR039425">
    <property type="entry name" value="RNA_pol_sigma-70-like"/>
</dbReference>
<dbReference type="NCBIfam" id="TIGR02937">
    <property type="entry name" value="sigma70-ECF"/>
    <property type="match status" value="1"/>
</dbReference>
<keyword evidence="8" id="KW-1185">Reference proteome</keyword>
<dbReference type="InterPro" id="IPR013324">
    <property type="entry name" value="RNA_pol_sigma_r3/r4-like"/>
</dbReference>
<dbReference type="GO" id="GO:0006352">
    <property type="term" value="P:DNA-templated transcription initiation"/>
    <property type="evidence" value="ECO:0007669"/>
    <property type="project" value="InterPro"/>
</dbReference>
<feature type="domain" description="RNA polymerase sigma factor 70 region 4 type 2" evidence="6">
    <location>
        <begin position="118"/>
        <end position="168"/>
    </location>
</feature>
<evidence type="ECO:0000256" key="1">
    <source>
        <dbReference type="ARBA" id="ARBA00010641"/>
    </source>
</evidence>
<evidence type="ECO:0000256" key="4">
    <source>
        <dbReference type="ARBA" id="ARBA00023163"/>
    </source>
</evidence>
<name>A0A7W9AG52_9SPHN</name>
<dbReference type="GO" id="GO:0016987">
    <property type="term" value="F:sigma factor activity"/>
    <property type="evidence" value="ECO:0007669"/>
    <property type="project" value="UniProtKB-KW"/>
</dbReference>
<dbReference type="SUPFAM" id="SSF88659">
    <property type="entry name" value="Sigma3 and sigma4 domains of RNA polymerase sigma factors"/>
    <property type="match status" value="1"/>
</dbReference>
<keyword evidence="4" id="KW-0804">Transcription</keyword>
<comment type="caution">
    <text evidence="7">The sequence shown here is derived from an EMBL/GenBank/DDBJ whole genome shotgun (WGS) entry which is preliminary data.</text>
</comment>
<evidence type="ECO:0000313" key="8">
    <source>
        <dbReference type="Proteomes" id="UP000549617"/>
    </source>
</evidence>
<proteinExistence type="inferred from homology"/>
<dbReference type="InterPro" id="IPR013249">
    <property type="entry name" value="RNA_pol_sigma70_r4_t2"/>
</dbReference>
<dbReference type="Gene3D" id="1.10.10.10">
    <property type="entry name" value="Winged helix-like DNA-binding domain superfamily/Winged helix DNA-binding domain"/>
    <property type="match status" value="1"/>
</dbReference>
<evidence type="ECO:0000256" key="3">
    <source>
        <dbReference type="ARBA" id="ARBA00023082"/>
    </source>
</evidence>
<reference evidence="7 8" key="1">
    <citation type="submission" date="2020-08" db="EMBL/GenBank/DDBJ databases">
        <title>Genomic Encyclopedia of Type Strains, Phase IV (KMG-IV): sequencing the most valuable type-strain genomes for metagenomic binning, comparative biology and taxonomic classification.</title>
        <authorList>
            <person name="Goeker M."/>
        </authorList>
    </citation>
    <scope>NUCLEOTIDE SEQUENCE [LARGE SCALE GENOMIC DNA]</scope>
    <source>
        <strain evidence="7 8">DSM 25079</strain>
    </source>
</reference>
<dbReference type="AlphaFoldDB" id="A0A7W9AG52"/>
<dbReference type="InterPro" id="IPR014284">
    <property type="entry name" value="RNA_pol_sigma-70_dom"/>
</dbReference>
<keyword evidence="3" id="KW-0731">Sigma factor</keyword>
<dbReference type="InterPro" id="IPR036388">
    <property type="entry name" value="WH-like_DNA-bd_sf"/>
</dbReference>
<dbReference type="InterPro" id="IPR013325">
    <property type="entry name" value="RNA_pol_sigma_r2"/>
</dbReference>
<dbReference type="Proteomes" id="UP000549617">
    <property type="component" value="Unassembled WGS sequence"/>
</dbReference>
<evidence type="ECO:0000256" key="2">
    <source>
        <dbReference type="ARBA" id="ARBA00023015"/>
    </source>
</evidence>
<comment type="similarity">
    <text evidence="1">Belongs to the sigma-70 factor family. ECF subfamily.</text>
</comment>
<dbReference type="InterPro" id="IPR007627">
    <property type="entry name" value="RNA_pol_sigma70_r2"/>
</dbReference>
<dbReference type="SUPFAM" id="SSF88946">
    <property type="entry name" value="Sigma2 domain of RNA polymerase sigma factors"/>
    <property type="match status" value="1"/>
</dbReference>
<organism evidence="7 8">
    <name type="scientific">Sphingobium boeckii</name>
    <dbReference type="NCBI Taxonomy" id="1082345"/>
    <lineage>
        <taxon>Bacteria</taxon>
        <taxon>Pseudomonadati</taxon>
        <taxon>Pseudomonadota</taxon>
        <taxon>Alphaproteobacteria</taxon>
        <taxon>Sphingomonadales</taxon>
        <taxon>Sphingomonadaceae</taxon>
        <taxon>Sphingobium</taxon>
    </lineage>
</organism>
<evidence type="ECO:0000259" key="6">
    <source>
        <dbReference type="Pfam" id="PF08281"/>
    </source>
</evidence>
<dbReference type="PANTHER" id="PTHR43133">
    <property type="entry name" value="RNA POLYMERASE ECF-TYPE SIGMA FACTO"/>
    <property type="match status" value="1"/>
</dbReference>
<evidence type="ECO:0000313" key="7">
    <source>
        <dbReference type="EMBL" id="MBB5685019.1"/>
    </source>
</evidence>